<dbReference type="STRING" id="139420.A0A371CI39"/>
<feature type="compositionally biased region" description="Basic and acidic residues" evidence="1">
    <location>
        <begin position="370"/>
        <end position="380"/>
    </location>
</feature>
<evidence type="ECO:0000313" key="2">
    <source>
        <dbReference type="EMBL" id="RDX39952.1"/>
    </source>
</evidence>
<accession>A0A371CI39</accession>
<evidence type="ECO:0000256" key="1">
    <source>
        <dbReference type="SAM" id="MobiDB-lite"/>
    </source>
</evidence>
<protein>
    <submittedName>
        <fullName evidence="2">Uncharacterized protein</fullName>
    </submittedName>
</protein>
<keyword evidence="3" id="KW-1185">Reference proteome</keyword>
<evidence type="ECO:0000313" key="3">
    <source>
        <dbReference type="Proteomes" id="UP000256964"/>
    </source>
</evidence>
<name>A0A371CI39_9APHY</name>
<dbReference type="Proteomes" id="UP000256964">
    <property type="component" value="Unassembled WGS sequence"/>
</dbReference>
<dbReference type="AlphaFoldDB" id="A0A371CI39"/>
<organism evidence="2 3">
    <name type="scientific">Lentinus brumalis</name>
    <dbReference type="NCBI Taxonomy" id="2498619"/>
    <lineage>
        <taxon>Eukaryota</taxon>
        <taxon>Fungi</taxon>
        <taxon>Dikarya</taxon>
        <taxon>Basidiomycota</taxon>
        <taxon>Agaricomycotina</taxon>
        <taxon>Agaricomycetes</taxon>
        <taxon>Polyporales</taxon>
        <taxon>Polyporaceae</taxon>
        <taxon>Lentinus</taxon>
    </lineage>
</organism>
<dbReference type="EMBL" id="KZ857609">
    <property type="protein sequence ID" value="RDX39952.1"/>
    <property type="molecule type" value="Genomic_DNA"/>
</dbReference>
<feature type="compositionally biased region" description="Low complexity" evidence="1">
    <location>
        <begin position="331"/>
        <end position="340"/>
    </location>
</feature>
<feature type="region of interest" description="Disordered" evidence="1">
    <location>
        <begin position="316"/>
        <end position="340"/>
    </location>
</feature>
<sequence>MALQIDHGVPVDLSHLHVLPSTPASSFSMTGRELSSILRPPRPPESPMSPTMTQGSTVPAYSFDGIFLEETTKFSDIVPGVGAHTGIISHTQHAQVLNQLHAARSRIQALEVLNVQVSASVTAMEKAYTILVQAQPALLQASQVALDPFAFKLDPGLSGDGKSVSAPRIHDPVKHKNIRFWEFKTYKPYRKRGVNRHHGQSKDKVDIYLERLDGTTISHPEYSDLRHVFRRHVNTLQQYGHAVSSWSGLNKEAHDYICNGMRRVFDGFEYCDNGKWKLNLFGTLVYPDIIRERDGCERDGHEVSESEKWATNISRTDTNHMSVRESTRSDIPASSPTTTAAATTIPSSLCTISQLPVQDAALPTESGAGTEKDGMTRHEEDGDDDFATNHENMPTVQTRRAVISSGFETSTLQHTAPTDVRETGGQPGRSWWGEAACPEIVSGGAEVARESPSAEVAVSAVSKRPSHRVDGLPATNMSSPGFNLIASGVECYHEFVHAVFALVETVPYFFVPDEETLSTLDV</sequence>
<reference evidence="2 3" key="1">
    <citation type="journal article" date="2018" name="Biotechnol. Biofuels">
        <title>Integrative visual omics of the white-rot fungus Polyporus brumalis exposes the biotechnological potential of its oxidative enzymes for delignifying raw plant biomass.</title>
        <authorList>
            <person name="Miyauchi S."/>
            <person name="Rancon A."/>
            <person name="Drula E."/>
            <person name="Hage H."/>
            <person name="Chaduli D."/>
            <person name="Favel A."/>
            <person name="Grisel S."/>
            <person name="Henrissat B."/>
            <person name="Herpoel-Gimbert I."/>
            <person name="Ruiz-Duenas F.J."/>
            <person name="Chevret D."/>
            <person name="Hainaut M."/>
            <person name="Lin J."/>
            <person name="Wang M."/>
            <person name="Pangilinan J."/>
            <person name="Lipzen A."/>
            <person name="Lesage-Meessen L."/>
            <person name="Navarro D."/>
            <person name="Riley R."/>
            <person name="Grigoriev I.V."/>
            <person name="Zhou S."/>
            <person name="Raouche S."/>
            <person name="Rosso M.N."/>
        </authorList>
    </citation>
    <scope>NUCLEOTIDE SEQUENCE [LARGE SCALE GENOMIC DNA]</scope>
    <source>
        <strain evidence="2 3">BRFM 1820</strain>
    </source>
</reference>
<gene>
    <name evidence="2" type="ORF">OH76DRAFT_1423998</name>
</gene>
<feature type="region of interest" description="Disordered" evidence="1">
    <location>
        <begin position="361"/>
        <end position="394"/>
    </location>
</feature>
<feature type="region of interest" description="Disordered" evidence="1">
    <location>
        <begin position="24"/>
        <end position="55"/>
    </location>
</feature>
<proteinExistence type="predicted"/>